<dbReference type="InterPro" id="IPR029063">
    <property type="entry name" value="SAM-dependent_MTases_sf"/>
</dbReference>
<dbReference type="SUPFAM" id="SSF53335">
    <property type="entry name" value="S-adenosyl-L-methionine-dependent methyltransferases"/>
    <property type="match status" value="1"/>
</dbReference>
<sequence>MADYDSPTDIEPQDAEPVSNPCSMSLTTSLKSSVLNYEYENGRRYGGAGQSKYFIPADEDESNRLDLCAHMFSLLMHGELHLAPIGPDPHRILDVGTGTGLWAMDMAEKYPSATVLGTDIAAVQPSFVPPNVEFEINDANEDWGFSAPFDFVHARYLGGAIRDWPKFVGQAYKYAKPGAWVEFMDFTMTFYTTHGAFRPGCAVDRWTEELKAALIDFGLEPEPGSKLGGWVNDAGFQNVSVKKIALPVGLWPKDRTLKEVGTINLIQFLDNLEAFSLRPMTARGWSVERINEFLREVRRDFKDPTFQMQHDGFIVYGQRPME</sequence>
<dbReference type="PANTHER" id="PTHR43591">
    <property type="entry name" value="METHYLTRANSFERASE"/>
    <property type="match status" value="1"/>
</dbReference>
<dbReference type="GO" id="GO:0032259">
    <property type="term" value="P:methylation"/>
    <property type="evidence" value="ECO:0007669"/>
    <property type="project" value="UniProtKB-KW"/>
</dbReference>
<name>A0A6G1HLP7_9PEZI</name>
<proteinExistence type="predicted"/>
<dbReference type="PANTHER" id="PTHR43591:SF10">
    <property type="entry name" value="ABC TRANSMEMBRANE TYPE-1 DOMAIN-CONTAINING PROTEIN-RELATED"/>
    <property type="match status" value="1"/>
</dbReference>
<keyword evidence="3" id="KW-1185">Reference proteome</keyword>
<organism evidence="2 3">
    <name type="scientific">Trichodelitschia bisporula</name>
    <dbReference type="NCBI Taxonomy" id="703511"/>
    <lineage>
        <taxon>Eukaryota</taxon>
        <taxon>Fungi</taxon>
        <taxon>Dikarya</taxon>
        <taxon>Ascomycota</taxon>
        <taxon>Pezizomycotina</taxon>
        <taxon>Dothideomycetes</taxon>
        <taxon>Dothideomycetes incertae sedis</taxon>
        <taxon>Phaeotrichales</taxon>
        <taxon>Phaeotrichaceae</taxon>
        <taxon>Trichodelitschia</taxon>
    </lineage>
</organism>
<gene>
    <name evidence="2" type="ORF">EJ06DRAFT_539738</name>
</gene>
<accession>A0A6G1HLP7</accession>
<feature type="region of interest" description="Disordered" evidence="1">
    <location>
        <begin position="1"/>
        <end position="23"/>
    </location>
</feature>
<dbReference type="Pfam" id="PF13489">
    <property type="entry name" value="Methyltransf_23"/>
    <property type="match status" value="1"/>
</dbReference>
<evidence type="ECO:0000256" key="1">
    <source>
        <dbReference type="SAM" id="MobiDB-lite"/>
    </source>
</evidence>
<dbReference type="GO" id="GO:0008168">
    <property type="term" value="F:methyltransferase activity"/>
    <property type="evidence" value="ECO:0007669"/>
    <property type="project" value="UniProtKB-KW"/>
</dbReference>
<dbReference type="CDD" id="cd02440">
    <property type="entry name" value="AdoMet_MTases"/>
    <property type="match status" value="1"/>
</dbReference>
<feature type="compositionally biased region" description="Acidic residues" evidence="1">
    <location>
        <begin position="1"/>
        <end position="14"/>
    </location>
</feature>
<dbReference type="EMBL" id="ML996705">
    <property type="protein sequence ID" value="KAF2396922.1"/>
    <property type="molecule type" value="Genomic_DNA"/>
</dbReference>
<reference evidence="2" key="1">
    <citation type="journal article" date="2020" name="Stud. Mycol.">
        <title>101 Dothideomycetes genomes: a test case for predicting lifestyles and emergence of pathogens.</title>
        <authorList>
            <person name="Haridas S."/>
            <person name="Albert R."/>
            <person name="Binder M."/>
            <person name="Bloem J."/>
            <person name="Labutti K."/>
            <person name="Salamov A."/>
            <person name="Andreopoulos B."/>
            <person name="Baker S."/>
            <person name="Barry K."/>
            <person name="Bills G."/>
            <person name="Bluhm B."/>
            <person name="Cannon C."/>
            <person name="Castanera R."/>
            <person name="Culley D."/>
            <person name="Daum C."/>
            <person name="Ezra D."/>
            <person name="Gonzalez J."/>
            <person name="Henrissat B."/>
            <person name="Kuo A."/>
            <person name="Liang C."/>
            <person name="Lipzen A."/>
            <person name="Lutzoni F."/>
            <person name="Magnuson J."/>
            <person name="Mondo S."/>
            <person name="Nolan M."/>
            <person name="Ohm R."/>
            <person name="Pangilinan J."/>
            <person name="Park H.-J."/>
            <person name="Ramirez L."/>
            <person name="Alfaro M."/>
            <person name="Sun H."/>
            <person name="Tritt A."/>
            <person name="Yoshinaga Y."/>
            <person name="Zwiers L.-H."/>
            <person name="Turgeon B."/>
            <person name="Goodwin S."/>
            <person name="Spatafora J."/>
            <person name="Crous P."/>
            <person name="Grigoriev I."/>
        </authorList>
    </citation>
    <scope>NUCLEOTIDE SEQUENCE</scope>
    <source>
        <strain evidence="2">CBS 262.69</strain>
    </source>
</reference>
<dbReference type="OrthoDB" id="2013972at2759"/>
<protein>
    <submittedName>
        <fullName evidence="2">S-adenosyl-L-methionine-dependent methyltransferase</fullName>
    </submittedName>
</protein>
<evidence type="ECO:0000313" key="3">
    <source>
        <dbReference type="Proteomes" id="UP000799640"/>
    </source>
</evidence>
<dbReference type="AlphaFoldDB" id="A0A6G1HLP7"/>
<dbReference type="Gene3D" id="3.40.50.150">
    <property type="entry name" value="Vaccinia Virus protein VP39"/>
    <property type="match status" value="1"/>
</dbReference>
<dbReference type="Proteomes" id="UP000799640">
    <property type="component" value="Unassembled WGS sequence"/>
</dbReference>
<keyword evidence="2" id="KW-0808">Transferase</keyword>
<evidence type="ECO:0000313" key="2">
    <source>
        <dbReference type="EMBL" id="KAF2396922.1"/>
    </source>
</evidence>
<keyword evidence="2" id="KW-0489">Methyltransferase</keyword>